<keyword evidence="4" id="KW-1185">Reference proteome</keyword>
<reference evidence="3" key="1">
    <citation type="submission" date="2023-10" db="EMBL/GenBank/DDBJ databases">
        <title>Genome assembly of Pristionchus species.</title>
        <authorList>
            <person name="Yoshida K."/>
            <person name="Sommer R.J."/>
        </authorList>
    </citation>
    <scope>NUCLEOTIDE SEQUENCE</scope>
    <source>
        <strain evidence="3">RS5133</strain>
    </source>
</reference>
<dbReference type="Proteomes" id="UP001432322">
    <property type="component" value="Unassembled WGS sequence"/>
</dbReference>
<dbReference type="InterPro" id="IPR014440">
    <property type="entry name" value="HCCAis_GSTk"/>
</dbReference>
<protein>
    <recommendedName>
        <fullName evidence="2">DSBA-like thioredoxin domain-containing protein</fullName>
    </recommendedName>
</protein>
<dbReference type="InterPro" id="IPR051924">
    <property type="entry name" value="GST_Kappa/NadH"/>
</dbReference>
<feature type="domain" description="DSBA-like thioredoxin" evidence="2">
    <location>
        <begin position="2"/>
        <end position="215"/>
    </location>
</feature>
<dbReference type="GO" id="GO:0005777">
    <property type="term" value="C:peroxisome"/>
    <property type="evidence" value="ECO:0007669"/>
    <property type="project" value="TreeGrafter"/>
</dbReference>
<dbReference type="PANTHER" id="PTHR42943">
    <property type="entry name" value="GLUTATHIONE S-TRANSFERASE KAPPA"/>
    <property type="match status" value="1"/>
</dbReference>
<accession>A0AAV5V3E6</accession>
<comment type="caution">
    <text evidence="3">The sequence shown here is derived from an EMBL/GenBank/DDBJ whole genome shotgun (WGS) entry which is preliminary data.</text>
</comment>
<dbReference type="Pfam" id="PF01323">
    <property type="entry name" value="DSBA"/>
    <property type="match status" value="1"/>
</dbReference>
<feature type="non-terminal residue" evidence="3">
    <location>
        <position position="1"/>
    </location>
</feature>
<dbReference type="GO" id="GO:0006749">
    <property type="term" value="P:glutathione metabolic process"/>
    <property type="evidence" value="ECO:0007669"/>
    <property type="project" value="TreeGrafter"/>
</dbReference>
<sequence>HTVKLYYDIVSPYSFIGFESLLRYRVVWPIDVILKPICLGGLFKDVGNTPPAKSCEAKATYMAREIEMISRHFGVPMNVPKNFTGHIMDNSTVDACRLIIATQRSDPDKAETVSRQLFSRFWIENLPVKSDDDLKKVRNLIALKYFANSQVLKKSLITNVAEMLDQVKAEEVKEELRRNTKEVQEMGAFGMPWITVTKSDGSGTEQYFGSDRLPIIGEFIGQSYHGPLRHLSLF</sequence>
<dbReference type="PIRSF" id="PIRSF006386">
    <property type="entry name" value="HCCAis_GSTk"/>
    <property type="match status" value="1"/>
</dbReference>
<dbReference type="SUPFAM" id="SSF52833">
    <property type="entry name" value="Thioredoxin-like"/>
    <property type="match status" value="1"/>
</dbReference>
<proteinExistence type="predicted"/>
<name>A0AAV5V3E6_9BILA</name>
<dbReference type="InterPro" id="IPR001853">
    <property type="entry name" value="DSBA-like_thioredoxin_dom"/>
</dbReference>
<dbReference type="EMBL" id="BTSY01000002">
    <property type="protein sequence ID" value="GMT13079.1"/>
    <property type="molecule type" value="Genomic_DNA"/>
</dbReference>
<evidence type="ECO:0000313" key="3">
    <source>
        <dbReference type="EMBL" id="GMT13079.1"/>
    </source>
</evidence>
<dbReference type="GO" id="GO:0004602">
    <property type="term" value="F:glutathione peroxidase activity"/>
    <property type="evidence" value="ECO:0007669"/>
    <property type="project" value="TreeGrafter"/>
</dbReference>
<dbReference type="InterPro" id="IPR036249">
    <property type="entry name" value="Thioredoxin-like_sf"/>
</dbReference>
<dbReference type="Gene3D" id="3.40.30.10">
    <property type="entry name" value="Glutaredoxin"/>
    <property type="match status" value="1"/>
</dbReference>
<dbReference type="GO" id="GO:0005739">
    <property type="term" value="C:mitochondrion"/>
    <property type="evidence" value="ECO:0007669"/>
    <property type="project" value="TreeGrafter"/>
</dbReference>
<dbReference type="PANTHER" id="PTHR42943:SF2">
    <property type="entry name" value="GLUTATHIONE S-TRANSFERASE KAPPA 1"/>
    <property type="match status" value="1"/>
</dbReference>
<dbReference type="GO" id="GO:0004364">
    <property type="term" value="F:glutathione transferase activity"/>
    <property type="evidence" value="ECO:0007669"/>
    <property type="project" value="TreeGrafter"/>
</dbReference>
<dbReference type="FunFam" id="3.40.30.10:FF:000325">
    <property type="entry name" value="Glutathione S-transferase kappa"/>
    <property type="match status" value="1"/>
</dbReference>
<feature type="active site" description="Nucleophile" evidence="1">
    <location>
        <position position="11"/>
    </location>
</feature>
<dbReference type="AlphaFoldDB" id="A0AAV5V3E6"/>
<evidence type="ECO:0000259" key="2">
    <source>
        <dbReference type="Pfam" id="PF01323"/>
    </source>
</evidence>
<organism evidence="3 4">
    <name type="scientific">Pristionchus fissidentatus</name>
    <dbReference type="NCBI Taxonomy" id="1538716"/>
    <lineage>
        <taxon>Eukaryota</taxon>
        <taxon>Metazoa</taxon>
        <taxon>Ecdysozoa</taxon>
        <taxon>Nematoda</taxon>
        <taxon>Chromadorea</taxon>
        <taxon>Rhabditida</taxon>
        <taxon>Rhabditina</taxon>
        <taxon>Diplogasteromorpha</taxon>
        <taxon>Diplogasteroidea</taxon>
        <taxon>Neodiplogasteridae</taxon>
        <taxon>Pristionchus</taxon>
    </lineage>
</organism>
<evidence type="ECO:0000256" key="1">
    <source>
        <dbReference type="PIRSR" id="PIRSR006386-1"/>
    </source>
</evidence>
<evidence type="ECO:0000313" key="4">
    <source>
        <dbReference type="Proteomes" id="UP001432322"/>
    </source>
</evidence>
<gene>
    <name evidence="3" type="ORF">PFISCL1PPCAC_4376</name>
</gene>